<sequence length="164" mass="17556">MDNTGWTVCLTQDDTVIETPGLEYVLDLIGDRELPQTFPKCSSSHLNTGAAPERRVSTTVPLPLVKVTEVSAMEESPVIARRTRSPPALTRKLSREALEAHDQVMSGTEGGVAGAGGGAGTEEDGIGLSRTSALNNRYFEDKAKSRSLDNLLEGPPDMQVCDEV</sequence>
<evidence type="ECO:0000313" key="3">
    <source>
        <dbReference type="Proteomes" id="UP000324222"/>
    </source>
</evidence>
<keyword evidence="3" id="KW-1185">Reference proteome</keyword>
<evidence type="ECO:0000256" key="1">
    <source>
        <dbReference type="SAM" id="MobiDB-lite"/>
    </source>
</evidence>
<proteinExistence type="predicted"/>
<evidence type="ECO:0000313" key="2">
    <source>
        <dbReference type="EMBL" id="MPC90306.1"/>
    </source>
</evidence>
<feature type="region of interest" description="Disordered" evidence="1">
    <location>
        <begin position="101"/>
        <end position="128"/>
    </location>
</feature>
<dbReference type="EMBL" id="VSRR010083921">
    <property type="protein sequence ID" value="MPC90306.1"/>
    <property type="molecule type" value="Genomic_DNA"/>
</dbReference>
<gene>
    <name evidence="2" type="ORF">E2C01_085283</name>
</gene>
<dbReference type="OrthoDB" id="8182952at2759"/>
<protein>
    <submittedName>
        <fullName evidence="2">Uncharacterized protein</fullName>
    </submittedName>
</protein>
<reference evidence="2 3" key="1">
    <citation type="submission" date="2019-05" db="EMBL/GenBank/DDBJ databases">
        <title>Another draft genome of Portunus trituberculatus and its Hox gene families provides insights of decapod evolution.</title>
        <authorList>
            <person name="Jeong J.-H."/>
            <person name="Song I."/>
            <person name="Kim S."/>
            <person name="Choi T."/>
            <person name="Kim D."/>
            <person name="Ryu S."/>
            <person name="Kim W."/>
        </authorList>
    </citation>
    <scope>NUCLEOTIDE SEQUENCE [LARGE SCALE GENOMIC DNA]</scope>
    <source>
        <tissue evidence="2">Muscle</tissue>
    </source>
</reference>
<accession>A0A5B7J8F9</accession>
<name>A0A5B7J8F9_PORTR</name>
<organism evidence="2 3">
    <name type="scientific">Portunus trituberculatus</name>
    <name type="common">Swimming crab</name>
    <name type="synonym">Neptunus trituberculatus</name>
    <dbReference type="NCBI Taxonomy" id="210409"/>
    <lineage>
        <taxon>Eukaryota</taxon>
        <taxon>Metazoa</taxon>
        <taxon>Ecdysozoa</taxon>
        <taxon>Arthropoda</taxon>
        <taxon>Crustacea</taxon>
        <taxon>Multicrustacea</taxon>
        <taxon>Malacostraca</taxon>
        <taxon>Eumalacostraca</taxon>
        <taxon>Eucarida</taxon>
        <taxon>Decapoda</taxon>
        <taxon>Pleocyemata</taxon>
        <taxon>Brachyura</taxon>
        <taxon>Eubrachyura</taxon>
        <taxon>Portunoidea</taxon>
        <taxon>Portunidae</taxon>
        <taxon>Portuninae</taxon>
        <taxon>Portunus</taxon>
    </lineage>
</organism>
<dbReference type="Proteomes" id="UP000324222">
    <property type="component" value="Unassembled WGS sequence"/>
</dbReference>
<feature type="region of interest" description="Disordered" evidence="1">
    <location>
        <begin position="144"/>
        <end position="164"/>
    </location>
</feature>
<feature type="compositionally biased region" description="Gly residues" evidence="1">
    <location>
        <begin position="108"/>
        <end position="120"/>
    </location>
</feature>
<comment type="caution">
    <text evidence="2">The sequence shown here is derived from an EMBL/GenBank/DDBJ whole genome shotgun (WGS) entry which is preliminary data.</text>
</comment>
<dbReference type="AlphaFoldDB" id="A0A5B7J8F9"/>